<gene>
    <name evidence="6" type="ORF">SPRG_21494</name>
</gene>
<dbReference type="Proteomes" id="UP000030745">
    <property type="component" value="Unassembled WGS sequence"/>
</dbReference>
<dbReference type="RefSeq" id="XP_012209710.1">
    <property type="nucleotide sequence ID" value="XM_012354320.1"/>
</dbReference>
<keyword evidence="6" id="KW-0808">Transferase</keyword>
<dbReference type="GO" id="GO:0004674">
    <property type="term" value="F:protein serine/threonine kinase activity"/>
    <property type="evidence" value="ECO:0007669"/>
    <property type="project" value="TreeGrafter"/>
</dbReference>
<feature type="domain" description="Protein kinase" evidence="5">
    <location>
        <begin position="43"/>
        <end position="299"/>
    </location>
</feature>
<organism evidence="6 7">
    <name type="scientific">Saprolegnia parasitica (strain CBS 223.65)</name>
    <dbReference type="NCBI Taxonomy" id="695850"/>
    <lineage>
        <taxon>Eukaryota</taxon>
        <taxon>Sar</taxon>
        <taxon>Stramenopiles</taxon>
        <taxon>Oomycota</taxon>
        <taxon>Saprolegniomycetes</taxon>
        <taxon>Saprolegniales</taxon>
        <taxon>Saprolegniaceae</taxon>
        <taxon>Saprolegnia</taxon>
    </lineage>
</organism>
<dbReference type="InterPro" id="IPR008266">
    <property type="entry name" value="Tyr_kinase_AS"/>
</dbReference>
<evidence type="ECO:0000256" key="3">
    <source>
        <dbReference type="ARBA" id="ARBA00022840"/>
    </source>
</evidence>
<dbReference type="GO" id="GO:0005524">
    <property type="term" value="F:ATP binding"/>
    <property type="evidence" value="ECO:0007669"/>
    <property type="project" value="UniProtKB-KW"/>
</dbReference>
<reference evidence="6 7" key="1">
    <citation type="journal article" date="2013" name="PLoS Genet.">
        <title>Distinctive expansion of potential virulence genes in the genome of the oomycete fish pathogen Saprolegnia parasitica.</title>
        <authorList>
            <person name="Jiang R.H."/>
            <person name="de Bruijn I."/>
            <person name="Haas B.J."/>
            <person name="Belmonte R."/>
            <person name="Lobach L."/>
            <person name="Christie J."/>
            <person name="van den Ackerveken G."/>
            <person name="Bottin A."/>
            <person name="Bulone V."/>
            <person name="Diaz-Moreno S.M."/>
            <person name="Dumas B."/>
            <person name="Fan L."/>
            <person name="Gaulin E."/>
            <person name="Govers F."/>
            <person name="Grenville-Briggs L.J."/>
            <person name="Horner N.R."/>
            <person name="Levin J.Z."/>
            <person name="Mammella M."/>
            <person name="Meijer H.J."/>
            <person name="Morris P."/>
            <person name="Nusbaum C."/>
            <person name="Oome S."/>
            <person name="Phillips A.J."/>
            <person name="van Rooyen D."/>
            <person name="Rzeszutek E."/>
            <person name="Saraiva M."/>
            <person name="Secombes C.J."/>
            <person name="Seidl M.F."/>
            <person name="Snel B."/>
            <person name="Stassen J.H."/>
            <person name="Sykes S."/>
            <person name="Tripathy S."/>
            <person name="van den Berg H."/>
            <person name="Vega-Arreguin J.C."/>
            <person name="Wawra S."/>
            <person name="Young S.K."/>
            <person name="Zeng Q."/>
            <person name="Dieguez-Uribeondo J."/>
            <person name="Russ C."/>
            <person name="Tyler B.M."/>
            <person name="van West P."/>
        </authorList>
    </citation>
    <scope>NUCLEOTIDE SEQUENCE [LARGE SCALE GENOMIC DNA]</scope>
    <source>
        <strain evidence="6 7">CBS 223.65</strain>
    </source>
</reference>
<evidence type="ECO:0000256" key="4">
    <source>
        <dbReference type="PROSITE-ProRule" id="PRU00023"/>
    </source>
</evidence>
<dbReference type="VEuPathDB" id="FungiDB:SPRG_21494"/>
<dbReference type="Pfam" id="PF13637">
    <property type="entry name" value="Ank_4"/>
    <property type="match status" value="1"/>
</dbReference>
<keyword evidence="7" id="KW-1185">Reference proteome</keyword>
<dbReference type="SUPFAM" id="SSF56112">
    <property type="entry name" value="Protein kinase-like (PK-like)"/>
    <property type="match status" value="1"/>
</dbReference>
<dbReference type="InterPro" id="IPR001245">
    <property type="entry name" value="Ser-Thr/Tyr_kinase_cat_dom"/>
</dbReference>
<comment type="similarity">
    <text evidence="1">Belongs to the protein kinase superfamily. TKL Ser/Thr protein kinase family.</text>
</comment>
<evidence type="ECO:0000313" key="6">
    <source>
        <dbReference type="EMBL" id="KDO19585.1"/>
    </source>
</evidence>
<proteinExistence type="inferred from homology"/>
<dbReference type="PIRSF" id="PIRSF000654">
    <property type="entry name" value="Integrin-linked_kinase"/>
    <property type="match status" value="1"/>
</dbReference>
<name>A0A067BS10_SAPPC</name>
<dbReference type="KEGG" id="spar:SPRG_21494"/>
<dbReference type="Gene3D" id="1.10.510.10">
    <property type="entry name" value="Transferase(Phosphotransferase) domain 1"/>
    <property type="match status" value="1"/>
</dbReference>
<dbReference type="SUPFAM" id="SSF48403">
    <property type="entry name" value="Ankyrin repeat"/>
    <property type="match status" value="1"/>
</dbReference>
<dbReference type="InterPro" id="IPR011009">
    <property type="entry name" value="Kinase-like_dom_sf"/>
</dbReference>
<dbReference type="OrthoDB" id="77197at2759"/>
<evidence type="ECO:0000313" key="7">
    <source>
        <dbReference type="Proteomes" id="UP000030745"/>
    </source>
</evidence>
<dbReference type="PROSITE" id="PS50011">
    <property type="entry name" value="PROTEIN_KINASE_DOM"/>
    <property type="match status" value="1"/>
</dbReference>
<evidence type="ECO:0000259" key="5">
    <source>
        <dbReference type="PROSITE" id="PS50011"/>
    </source>
</evidence>
<dbReference type="GeneID" id="24142200"/>
<dbReference type="InterPro" id="IPR002110">
    <property type="entry name" value="Ankyrin_rpt"/>
</dbReference>
<evidence type="ECO:0000256" key="2">
    <source>
        <dbReference type="ARBA" id="ARBA00022741"/>
    </source>
</evidence>
<evidence type="ECO:0000256" key="1">
    <source>
        <dbReference type="ARBA" id="ARBA00005843"/>
    </source>
</evidence>
<keyword evidence="3" id="KW-0067">ATP-binding</keyword>
<dbReference type="OMA" id="DACKSPY"/>
<dbReference type="PROSITE" id="PS00109">
    <property type="entry name" value="PROTEIN_KINASE_TYR"/>
    <property type="match status" value="1"/>
</dbReference>
<dbReference type="InterPro" id="IPR036770">
    <property type="entry name" value="Ankyrin_rpt-contain_sf"/>
</dbReference>
<dbReference type="EMBL" id="KK583343">
    <property type="protein sequence ID" value="KDO19585.1"/>
    <property type="molecule type" value="Genomic_DNA"/>
</dbReference>
<protein>
    <submittedName>
        <fullName evidence="6">TKL protein kinase</fullName>
    </submittedName>
</protein>
<dbReference type="Pfam" id="PF07714">
    <property type="entry name" value="PK_Tyr_Ser-Thr"/>
    <property type="match status" value="1"/>
</dbReference>
<dbReference type="InterPro" id="IPR000719">
    <property type="entry name" value="Prot_kinase_dom"/>
</dbReference>
<dbReference type="AlphaFoldDB" id="A0A067BS10"/>
<keyword evidence="6" id="KW-0418">Kinase</keyword>
<dbReference type="PANTHER" id="PTHR44329">
    <property type="entry name" value="SERINE/THREONINE-PROTEIN KINASE TNNI3K-RELATED"/>
    <property type="match status" value="1"/>
</dbReference>
<dbReference type="PANTHER" id="PTHR44329:SF298">
    <property type="entry name" value="MIXED LINEAGE KINASE DOMAIN-LIKE PROTEIN"/>
    <property type="match status" value="1"/>
</dbReference>
<sequence>MLLQDGADVNATDKDLNSPLLLAVQHGHEQVMHRLFAANADATKRNTILPDEVIGKIKLSSGGHKCLIEHGHYRGEGVAVKSMLHPRDTPAITAEITALDVCKSPYLLQLRGITGTEEHPLMITEYMSLGNLRDFLDKKREAQAVPRGFTAQQVLWVVANALADLHAHGFLHRDLTSHNVLLCNTNYIKVANLGDANASLMDRPMSMLSWCAPEVLSGASGATAAATAAADVYSLGVIMTELDTFQLPYWDLNLDMWALTDNIRNGRAPATMTYSMSFPLLKADNGGPQYELVGLNDVE</sequence>
<dbReference type="STRING" id="695850.A0A067BS10"/>
<dbReference type="Gene3D" id="1.25.40.20">
    <property type="entry name" value="Ankyrin repeat-containing domain"/>
    <property type="match status" value="1"/>
</dbReference>
<keyword evidence="4" id="KW-0040">ANK repeat</keyword>
<dbReference type="PROSITE" id="PS50088">
    <property type="entry name" value="ANK_REPEAT"/>
    <property type="match status" value="1"/>
</dbReference>
<keyword evidence="2" id="KW-0547">Nucleotide-binding</keyword>
<feature type="repeat" description="ANK" evidence="4">
    <location>
        <begin position="15"/>
        <end position="47"/>
    </location>
</feature>
<dbReference type="InterPro" id="IPR051681">
    <property type="entry name" value="Ser/Thr_Kinases-Pseudokinases"/>
</dbReference>
<accession>A0A067BS10</accession>